<gene>
    <name evidence="1" type="ORF">SAMN05421643_11940</name>
</gene>
<evidence type="ECO:0000313" key="2">
    <source>
        <dbReference type="Proteomes" id="UP000199035"/>
    </source>
</evidence>
<keyword evidence="2" id="KW-1185">Reference proteome</keyword>
<accession>A0A1H3LR59</accession>
<organism evidence="1 2">
    <name type="scientific">Acinetobacter kyonggiensis</name>
    <dbReference type="NCBI Taxonomy" id="595670"/>
    <lineage>
        <taxon>Bacteria</taxon>
        <taxon>Pseudomonadati</taxon>
        <taxon>Pseudomonadota</taxon>
        <taxon>Gammaproteobacteria</taxon>
        <taxon>Moraxellales</taxon>
        <taxon>Moraxellaceae</taxon>
        <taxon>Acinetobacter</taxon>
    </lineage>
</organism>
<proteinExistence type="predicted"/>
<sequence length="650" mass="70609">MKNKYLLPFTLTTLMAALSGCGGESANITPETYDSSTANGACTPKMNGCVEFALDYPLDGLNFTCSSDTTNSFISILDLSDGAATGSCRTGDKVTFFIKGEKDKKINLGVVELNKVARLSTNQVPRLTILDMAVGITQQDAQALNKNDPTIRVAMKLVKIFQALALQENKINTPTDIQALYINDAMRSKLELILSSVTSQQIVSDEYINMIKPWVDVSVIDDDQAFAVVSKLMTIATAAVYQPEFALFSTSGVLGSLISGSDGLVGCNKEDCDLKKSDSSTKYLFGHFMLITDRQGYTFGSGLQWKGAATGDLAAISSVNAELIRKVKPVRMTALAQGHWINPINKKIDQNYQLDVADVNSQPLIISQGKLFNDYMMAGREQFYKLLTNKTTVSTEDLKDLGRWKQSTTTDEFKGSLDLYKIFPITYLDKQVFQSVSNVRSGDKYIFPMYADLTFKFTESSVPAVKLGIVIDQNGDIRSNIKSGATETDMSTSNNACTENSFDQNTFVDQYGVQQYRLGTIARAFTANKLLSIRMILAQDKFAKINGALVGMNSSIKTSSNSSTESIIVGGALLDVASLLDPTLTSGQARVTLTDSAKQPVRWGNSLASFQHVYNLANDSAASDADKALAKLAGGTLDFTLAPCYSIAIK</sequence>
<dbReference type="RefSeq" id="WP_092691669.1">
    <property type="nucleotide sequence ID" value="NZ_FNPK01000019.1"/>
</dbReference>
<dbReference type="AlphaFoldDB" id="A0A1H3LR59"/>
<evidence type="ECO:0008006" key="3">
    <source>
        <dbReference type="Google" id="ProtNLM"/>
    </source>
</evidence>
<reference evidence="2" key="1">
    <citation type="submission" date="2016-10" db="EMBL/GenBank/DDBJ databases">
        <authorList>
            <person name="Varghese N."/>
            <person name="Submissions S."/>
        </authorList>
    </citation>
    <scope>NUCLEOTIDE SEQUENCE [LARGE SCALE GENOMIC DNA]</scope>
    <source>
        <strain evidence="2">ANC 5109</strain>
    </source>
</reference>
<name>A0A1H3LR59_9GAMM</name>
<dbReference type="PROSITE" id="PS51257">
    <property type="entry name" value="PROKAR_LIPOPROTEIN"/>
    <property type="match status" value="1"/>
</dbReference>
<dbReference type="STRING" id="595670.SAMN05421643_11940"/>
<protein>
    <recommendedName>
        <fullName evidence="3">Pilus assembly protein FilF</fullName>
    </recommendedName>
</protein>
<evidence type="ECO:0000313" key="1">
    <source>
        <dbReference type="EMBL" id="SDY66335.1"/>
    </source>
</evidence>
<dbReference type="Proteomes" id="UP000199035">
    <property type="component" value="Unassembled WGS sequence"/>
</dbReference>
<dbReference type="EMBL" id="FNPK01000019">
    <property type="protein sequence ID" value="SDY66335.1"/>
    <property type="molecule type" value="Genomic_DNA"/>
</dbReference>